<comment type="caution">
    <text evidence="1">The sequence shown here is derived from an EMBL/GenBank/DDBJ whole genome shotgun (WGS) entry which is preliminary data.</text>
</comment>
<gene>
    <name evidence="1" type="ORF">VP01_2088g3</name>
</gene>
<evidence type="ECO:0000313" key="1">
    <source>
        <dbReference type="EMBL" id="KNZ57724.1"/>
    </source>
</evidence>
<sequence length="79" mass="9339">MCETIMTTLQEHLPALGIEVCSNDLAGDLFWEGFIADHPLYSRETQYYIYSKQFWAQFAKPFDQGKCVRSEEYKEVFWS</sequence>
<dbReference type="EMBL" id="LAVV01006935">
    <property type="protein sequence ID" value="KNZ57724.1"/>
    <property type="molecule type" value="Genomic_DNA"/>
</dbReference>
<organism evidence="1 2">
    <name type="scientific">Puccinia sorghi</name>
    <dbReference type="NCBI Taxonomy" id="27349"/>
    <lineage>
        <taxon>Eukaryota</taxon>
        <taxon>Fungi</taxon>
        <taxon>Dikarya</taxon>
        <taxon>Basidiomycota</taxon>
        <taxon>Pucciniomycotina</taxon>
        <taxon>Pucciniomycetes</taxon>
        <taxon>Pucciniales</taxon>
        <taxon>Pucciniaceae</taxon>
        <taxon>Puccinia</taxon>
    </lineage>
</organism>
<dbReference type="Proteomes" id="UP000037035">
    <property type="component" value="Unassembled WGS sequence"/>
</dbReference>
<dbReference type="AlphaFoldDB" id="A0A0L6VAI6"/>
<dbReference type="VEuPathDB" id="FungiDB:VP01_2088g3"/>
<proteinExistence type="predicted"/>
<reference evidence="1 2" key="1">
    <citation type="submission" date="2015-08" db="EMBL/GenBank/DDBJ databases">
        <title>Next Generation Sequencing and Analysis of the Genome of Puccinia sorghi L Schw, the Causal Agent of Maize Common Rust.</title>
        <authorList>
            <person name="Rochi L."/>
            <person name="Burguener G."/>
            <person name="Darino M."/>
            <person name="Turjanski A."/>
            <person name="Kreff E."/>
            <person name="Dieguez M.J."/>
            <person name="Sacco F."/>
        </authorList>
    </citation>
    <scope>NUCLEOTIDE SEQUENCE [LARGE SCALE GENOMIC DNA]</scope>
    <source>
        <strain evidence="1 2">RO10H11247</strain>
    </source>
</reference>
<protein>
    <submittedName>
        <fullName evidence="1">Uncharacterized protein</fullName>
    </submittedName>
</protein>
<name>A0A0L6VAI6_9BASI</name>
<accession>A0A0L6VAI6</accession>
<evidence type="ECO:0000313" key="2">
    <source>
        <dbReference type="Proteomes" id="UP000037035"/>
    </source>
</evidence>
<keyword evidence="2" id="KW-1185">Reference proteome</keyword>